<dbReference type="SUPFAM" id="SSF101898">
    <property type="entry name" value="NHL repeat"/>
    <property type="match status" value="1"/>
</dbReference>
<dbReference type="RefSeq" id="WP_269035308.1">
    <property type="nucleotide sequence ID" value="NZ_CP114040.1"/>
</dbReference>
<keyword evidence="3" id="KW-1185">Reference proteome</keyword>
<dbReference type="EMBL" id="CP114040">
    <property type="protein sequence ID" value="WAS92953.1"/>
    <property type="molecule type" value="Genomic_DNA"/>
</dbReference>
<evidence type="ECO:0000313" key="3">
    <source>
        <dbReference type="Proteomes" id="UP001164459"/>
    </source>
</evidence>
<protein>
    <submittedName>
        <fullName evidence="2">Uncharacterized protein</fullName>
    </submittedName>
</protein>
<organism evidence="2 3">
    <name type="scientific">Nannocystis punicea</name>
    <dbReference type="NCBI Taxonomy" id="2995304"/>
    <lineage>
        <taxon>Bacteria</taxon>
        <taxon>Pseudomonadati</taxon>
        <taxon>Myxococcota</taxon>
        <taxon>Polyangia</taxon>
        <taxon>Nannocystales</taxon>
        <taxon>Nannocystaceae</taxon>
        <taxon>Nannocystis</taxon>
    </lineage>
</organism>
<dbReference type="PROSITE" id="PS51257">
    <property type="entry name" value="PROKAR_LIPOPROTEIN"/>
    <property type="match status" value="1"/>
</dbReference>
<sequence length="562" mass="59095">MRSRTTLLLVVTLGSGCFDEVWATGSALFPTTSGTTSDTSLEASSSAGPGTTGELASGGIQTVTGAVASSAPEETASLPGSTAADHTPPVIEVFSVSPPHVDEAGTALLHLSASADAVTIRLRRDDEPAAELTPADFPRPFEVLSEAHDGQHTFEAVAVDADGLESAPASVTLTVDVPASGTEKCLFETDKTDASVSLSMIAGLAYTDEAIVAVGTRDTGSGPRLTLWKLGRDHCEVLPGWPRQGVGGLFNKMSKGTAVALDEHGNLLVAGFALEGITPRRYLAKLNSEGSLLWESFGQLGEEIAGVAVSPTPQAAVFAVGWRRSTADPSPTDAAIWMYKPDGTELPPDFLKAPFTVAEFDPDVDNMYSERLRAVVFEPLSGFALAVGERELKSSDLQVYDRTFLVRMNPVSGREGLPWTSPGAAFNRDTASAVATCGDELVAAGWRRDLVDDAPQPLLQWFERDGTFIEPQPFAITAAQFTSVACDREGKIIGVGFRAPGQLDAFAIAAARSGGLPIWYENGAPGEDEAAAASCDSRGFCASGGYRSEKGKRHAVVRVHHP</sequence>
<feature type="compositionally biased region" description="Polar residues" evidence="1">
    <location>
        <begin position="31"/>
        <end position="49"/>
    </location>
</feature>
<dbReference type="InterPro" id="IPR013783">
    <property type="entry name" value="Ig-like_fold"/>
</dbReference>
<dbReference type="Proteomes" id="UP001164459">
    <property type="component" value="Chromosome"/>
</dbReference>
<reference evidence="2" key="1">
    <citation type="submission" date="2022-11" db="EMBL/GenBank/DDBJ databases">
        <title>Minimal conservation of predation-associated metabolite biosynthetic gene clusters underscores biosynthetic potential of Myxococcota including descriptions for ten novel species: Archangium lansinium sp. nov., Myxococcus landrumus sp. nov., Nannocystis bai.</title>
        <authorList>
            <person name="Ahearne A."/>
            <person name="Stevens C."/>
            <person name="Dowd S."/>
        </authorList>
    </citation>
    <scope>NUCLEOTIDE SEQUENCE</scope>
    <source>
        <strain evidence="2">Fl3</strain>
    </source>
</reference>
<accession>A0ABY7H124</accession>
<dbReference type="Gene3D" id="2.60.40.10">
    <property type="entry name" value="Immunoglobulins"/>
    <property type="match status" value="1"/>
</dbReference>
<gene>
    <name evidence="2" type="ORF">O0S08_42840</name>
</gene>
<name>A0ABY7H124_9BACT</name>
<evidence type="ECO:0000256" key="1">
    <source>
        <dbReference type="SAM" id="MobiDB-lite"/>
    </source>
</evidence>
<evidence type="ECO:0000313" key="2">
    <source>
        <dbReference type="EMBL" id="WAS92953.1"/>
    </source>
</evidence>
<feature type="region of interest" description="Disordered" evidence="1">
    <location>
        <begin position="31"/>
        <end position="86"/>
    </location>
</feature>
<proteinExistence type="predicted"/>